<evidence type="ECO:0000259" key="2">
    <source>
        <dbReference type="PROSITE" id="PS50011"/>
    </source>
</evidence>
<dbReference type="SMART" id="SM00220">
    <property type="entry name" value="S_TKc"/>
    <property type="match status" value="1"/>
</dbReference>
<dbReference type="AlphaFoldDB" id="A0A409Y7P3"/>
<evidence type="ECO:0000313" key="3">
    <source>
        <dbReference type="EMBL" id="PPQ98923.1"/>
    </source>
</evidence>
<dbReference type="PANTHER" id="PTHR28013">
    <property type="entry name" value="PROTEIN DCV1-RELATED"/>
    <property type="match status" value="1"/>
</dbReference>
<dbReference type="InterPro" id="IPR051380">
    <property type="entry name" value="pH-response_reg_palI/RIM9"/>
</dbReference>
<dbReference type="OrthoDB" id="2354757at2759"/>
<keyword evidence="1" id="KW-1133">Transmembrane helix</keyword>
<gene>
    <name evidence="3" type="ORF">CVT26_014317</name>
</gene>
<dbReference type="PANTHER" id="PTHR28013:SF4">
    <property type="entry name" value="MARVEL DOMAIN-CONTAINING PROTEIN"/>
    <property type="match status" value="1"/>
</dbReference>
<comment type="caution">
    <text evidence="3">The sequence shown here is derived from an EMBL/GenBank/DDBJ whole genome shotgun (WGS) entry which is preliminary data.</text>
</comment>
<dbReference type="SUPFAM" id="SSF56112">
    <property type="entry name" value="Protein kinase-like (PK-like)"/>
    <property type="match status" value="1"/>
</dbReference>
<reference evidence="3 4" key="1">
    <citation type="journal article" date="2018" name="Evol. Lett.">
        <title>Horizontal gene cluster transfer increased hallucinogenic mushroom diversity.</title>
        <authorList>
            <person name="Reynolds H.T."/>
            <person name="Vijayakumar V."/>
            <person name="Gluck-Thaler E."/>
            <person name="Korotkin H.B."/>
            <person name="Matheny P.B."/>
            <person name="Slot J.C."/>
        </authorList>
    </citation>
    <scope>NUCLEOTIDE SEQUENCE [LARGE SCALE GENOMIC DNA]</scope>
    <source>
        <strain evidence="3 4">SRW20</strain>
    </source>
</reference>
<dbReference type="GO" id="GO:0035838">
    <property type="term" value="C:growing cell tip"/>
    <property type="evidence" value="ECO:0007669"/>
    <property type="project" value="TreeGrafter"/>
</dbReference>
<dbReference type="Gene3D" id="1.10.510.10">
    <property type="entry name" value="Transferase(Phosphotransferase) domain 1"/>
    <property type="match status" value="1"/>
</dbReference>
<organism evidence="3 4">
    <name type="scientific">Gymnopilus dilepis</name>
    <dbReference type="NCBI Taxonomy" id="231916"/>
    <lineage>
        <taxon>Eukaryota</taxon>
        <taxon>Fungi</taxon>
        <taxon>Dikarya</taxon>
        <taxon>Basidiomycota</taxon>
        <taxon>Agaricomycotina</taxon>
        <taxon>Agaricomycetes</taxon>
        <taxon>Agaricomycetidae</taxon>
        <taxon>Agaricales</taxon>
        <taxon>Agaricineae</taxon>
        <taxon>Hymenogastraceae</taxon>
        <taxon>Gymnopilus</taxon>
    </lineage>
</organism>
<dbReference type="InterPro" id="IPR011009">
    <property type="entry name" value="Kinase-like_dom_sf"/>
</dbReference>
<evidence type="ECO:0000256" key="1">
    <source>
        <dbReference type="SAM" id="Phobius"/>
    </source>
</evidence>
<evidence type="ECO:0000313" key="4">
    <source>
        <dbReference type="Proteomes" id="UP000284706"/>
    </source>
</evidence>
<dbReference type="GO" id="GO:0032153">
    <property type="term" value="C:cell division site"/>
    <property type="evidence" value="ECO:0007669"/>
    <property type="project" value="TreeGrafter"/>
</dbReference>
<feature type="transmembrane region" description="Helical" evidence="1">
    <location>
        <begin position="12"/>
        <end position="37"/>
    </location>
</feature>
<dbReference type="Pfam" id="PF00069">
    <property type="entry name" value="Pkinase"/>
    <property type="match status" value="1"/>
</dbReference>
<dbReference type="InterPro" id="IPR000719">
    <property type="entry name" value="Prot_kinase_dom"/>
</dbReference>
<dbReference type="STRING" id="231916.A0A409Y7P3"/>
<keyword evidence="4" id="KW-1185">Reference proteome</keyword>
<sequence>MESFLSFTSAVLNVVAFVLLLLVTLSGYAIKGIYLIILPWVNEFGHDLRFGVLGFCQTDYRIETTSTCFGPQRGYFVPFDLVEQDDLPLSVTDMMDPPLLSVLVLHPICAALAMLCAIMALLSVFKFSPRNKHLLARFAFSLAFQNALLATAAFAIDVAVVEIAKSRFQDNVIVPYGGSAPWIALAAMILIWVSLIILALDNFLAMKIDLIGITGCDDENSVIGLYVADGSFVTARFSTDTAQPTSLHSRIVNRYFNKEVQQPSETFMDFPEMRAAIEAAVLYVVPSCMADLSVKDPDVLVEIVENSHGAIAYSLCHEANLYRSYLSLLKPLEDILTPSQIKDSSFEFVDVQSLVIVRPLMDGHNTAVVVRDPFSTDPESGKKYFFKAQHFSDFLTTGEEMCGGMIRAQYNEIATLHAMPPHPNILPPKCSDSSQHTLICGMLQPLYENGDLEEYLKDNVPSLKQKAQWCFQLVSAIHHVHFAGNRYHIDLKPSNMVLDSNLNLIVIDWENEGANKSIRPPEADGSFDVHAEELPSGEIRLKYEKYMGPRRQNSASTLVWNVFPIWNRECRLAVELAQVYSLGRAMWMILTCTPSEDLKDRDIWWVSESTKAIPDSWKKVIEAWICKDPNDRVRLEVLLQFWKEVSTF</sequence>
<protein>
    <recommendedName>
        <fullName evidence="2">Protein kinase domain-containing protein</fullName>
    </recommendedName>
</protein>
<accession>A0A409Y7P3</accession>
<keyword evidence="1" id="KW-0812">Transmembrane</keyword>
<feature type="domain" description="Protein kinase" evidence="2">
    <location>
        <begin position="354"/>
        <end position="648"/>
    </location>
</feature>
<dbReference type="Pfam" id="PF06687">
    <property type="entry name" value="SUR7"/>
    <property type="match status" value="1"/>
</dbReference>
<dbReference type="EMBL" id="NHYE01001089">
    <property type="protein sequence ID" value="PPQ98923.1"/>
    <property type="molecule type" value="Genomic_DNA"/>
</dbReference>
<dbReference type="GO" id="GO:0005524">
    <property type="term" value="F:ATP binding"/>
    <property type="evidence" value="ECO:0007669"/>
    <property type="project" value="InterPro"/>
</dbReference>
<feature type="transmembrane region" description="Helical" evidence="1">
    <location>
        <begin position="134"/>
        <end position="160"/>
    </location>
</feature>
<feature type="transmembrane region" description="Helical" evidence="1">
    <location>
        <begin position="99"/>
        <end position="122"/>
    </location>
</feature>
<dbReference type="PROSITE" id="PS50011">
    <property type="entry name" value="PROTEIN_KINASE_DOM"/>
    <property type="match status" value="1"/>
</dbReference>
<dbReference type="Proteomes" id="UP000284706">
    <property type="component" value="Unassembled WGS sequence"/>
</dbReference>
<name>A0A409Y7P3_9AGAR</name>
<feature type="transmembrane region" description="Helical" evidence="1">
    <location>
        <begin position="180"/>
        <end position="200"/>
    </location>
</feature>
<proteinExistence type="predicted"/>
<dbReference type="InterPro" id="IPR009571">
    <property type="entry name" value="SUR7/Rim9-like_fungi"/>
</dbReference>
<dbReference type="GO" id="GO:0005886">
    <property type="term" value="C:plasma membrane"/>
    <property type="evidence" value="ECO:0007669"/>
    <property type="project" value="InterPro"/>
</dbReference>
<dbReference type="GO" id="GO:0004672">
    <property type="term" value="F:protein kinase activity"/>
    <property type="evidence" value="ECO:0007669"/>
    <property type="project" value="InterPro"/>
</dbReference>
<keyword evidence="1" id="KW-0472">Membrane</keyword>
<dbReference type="InParanoid" id="A0A409Y7P3"/>